<evidence type="ECO:0000259" key="1">
    <source>
        <dbReference type="SMART" id="SM00347"/>
    </source>
</evidence>
<dbReference type="Pfam" id="PF12802">
    <property type="entry name" value="MarR_2"/>
    <property type="match status" value="1"/>
</dbReference>
<dbReference type="EMBL" id="CP150951">
    <property type="protein sequence ID" value="WZC47896.1"/>
    <property type="molecule type" value="Genomic_DNA"/>
</dbReference>
<reference evidence="3" key="1">
    <citation type="submission" date="2024-04" db="EMBL/GenBank/DDBJ databases">
        <title>Phylogenomic analyses of a clade within the roseobacter group suggest taxonomic reassignments of species of the genera Aestuariivita, Citreicella, Loktanella, Nautella, Pelagibaca, Ruegeria, Thalassobius, Thiobacimonas and Tropicibacter, and the proposal o.</title>
        <authorList>
            <person name="Jeon C.O."/>
        </authorList>
    </citation>
    <scope>NUCLEOTIDE SEQUENCE [LARGE SCALE GENOMIC DNA]</scope>
    <source>
        <strain evidence="3">BS5-3</strain>
    </source>
</reference>
<dbReference type="SMART" id="SM00347">
    <property type="entry name" value="HTH_MARR"/>
    <property type="match status" value="1"/>
</dbReference>
<dbReference type="Gene3D" id="1.10.10.10">
    <property type="entry name" value="Winged helix-like DNA-binding domain superfamily/Winged helix DNA-binding domain"/>
    <property type="match status" value="1"/>
</dbReference>
<dbReference type="PANTHER" id="PTHR33164">
    <property type="entry name" value="TRANSCRIPTIONAL REGULATOR, MARR FAMILY"/>
    <property type="match status" value="1"/>
</dbReference>
<keyword evidence="3" id="KW-1185">Reference proteome</keyword>
<evidence type="ECO:0000313" key="3">
    <source>
        <dbReference type="Proteomes" id="UP001440612"/>
    </source>
</evidence>
<sequence>MSTTITTSPQAGTALVDSQALTLWQAIAAYQTRQTAWLINGLAEKGFADLTSTHVAFIAALDCADNMASEIARRLNISRQAVHKTVRELTALGYVTTAQNPALRNSKVIQITEQGEHLIAAARHMFAELDNALTAKIDAADLQKLLDVLTDRPSEQD</sequence>
<gene>
    <name evidence="2" type="ORF">AABB29_13500</name>
</gene>
<dbReference type="InterPro" id="IPR036390">
    <property type="entry name" value="WH_DNA-bd_sf"/>
</dbReference>
<proteinExistence type="predicted"/>
<feature type="domain" description="HTH marR-type" evidence="1">
    <location>
        <begin position="43"/>
        <end position="142"/>
    </location>
</feature>
<dbReference type="Proteomes" id="UP001440612">
    <property type="component" value="Chromosome"/>
</dbReference>
<organism evidence="2 3">
    <name type="scientific">Yoonia phaeophyticola</name>
    <dbReference type="NCBI Taxonomy" id="3137369"/>
    <lineage>
        <taxon>Bacteria</taxon>
        <taxon>Pseudomonadati</taxon>
        <taxon>Pseudomonadota</taxon>
        <taxon>Alphaproteobacteria</taxon>
        <taxon>Rhodobacterales</taxon>
        <taxon>Paracoccaceae</taxon>
        <taxon>Yoonia</taxon>
    </lineage>
</organism>
<dbReference type="InterPro" id="IPR039422">
    <property type="entry name" value="MarR/SlyA-like"/>
</dbReference>
<dbReference type="InterPro" id="IPR036388">
    <property type="entry name" value="WH-like_DNA-bd_sf"/>
</dbReference>
<name>A0ABZ2V0C6_9RHOB</name>
<dbReference type="RefSeq" id="WP_341366016.1">
    <property type="nucleotide sequence ID" value="NZ_CP150951.2"/>
</dbReference>
<protein>
    <submittedName>
        <fullName evidence="2">MarR family winged helix-turn-helix transcriptional regulator</fullName>
    </submittedName>
</protein>
<evidence type="ECO:0000313" key="2">
    <source>
        <dbReference type="EMBL" id="WZC47896.1"/>
    </source>
</evidence>
<dbReference type="PANTHER" id="PTHR33164:SF43">
    <property type="entry name" value="HTH-TYPE TRANSCRIPTIONAL REPRESSOR YETL"/>
    <property type="match status" value="1"/>
</dbReference>
<dbReference type="SUPFAM" id="SSF46785">
    <property type="entry name" value="Winged helix' DNA-binding domain"/>
    <property type="match status" value="1"/>
</dbReference>
<dbReference type="InterPro" id="IPR000835">
    <property type="entry name" value="HTH_MarR-typ"/>
</dbReference>
<accession>A0ABZ2V0C6</accession>